<evidence type="ECO:0008006" key="5">
    <source>
        <dbReference type="Google" id="ProtNLM"/>
    </source>
</evidence>
<dbReference type="GO" id="GO:0008887">
    <property type="term" value="F:glycerate kinase activity"/>
    <property type="evidence" value="ECO:0007669"/>
    <property type="project" value="InterPro"/>
</dbReference>
<dbReference type="InterPro" id="IPR007835">
    <property type="entry name" value="MOFRL"/>
</dbReference>
<dbReference type="PANTHER" id="PTHR12227:SF0">
    <property type="entry name" value="GLYCERATE KINASE"/>
    <property type="match status" value="1"/>
</dbReference>
<feature type="domain" description="MOFRL" evidence="1">
    <location>
        <begin position="365"/>
        <end position="470"/>
    </location>
</feature>
<dbReference type="Pfam" id="PF13660">
    <property type="entry name" value="DUF4147"/>
    <property type="match status" value="1"/>
</dbReference>
<dbReference type="EMBL" id="MFGO01000033">
    <property type="protein sequence ID" value="OGF40210.1"/>
    <property type="molecule type" value="Genomic_DNA"/>
</dbReference>
<accession>A0A1F5TMN5</accession>
<dbReference type="Pfam" id="PF05161">
    <property type="entry name" value="MOFRL"/>
    <property type="match status" value="1"/>
</dbReference>
<protein>
    <recommendedName>
        <fullName evidence="5">Glycerate kinase</fullName>
    </recommendedName>
</protein>
<dbReference type="GO" id="GO:0005737">
    <property type="term" value="C:cytoplasm"/>
    <property type="evidence" value="ECO:0007669"/>
    <property type="project" value="TreeGrafter"/>
</dbReference>
<comment type="caution">
    <text evidence="3">The sequence shown here is derived from an EMBL/GenBank/DDBJ whole genome shotgun (WGS) entry which is preliminary data.</text>
</comment>
<dbReference type="SUPFAM" id="SSF82544">
    <property type="entry name" value="GckA/TtuD-like"/>
    <property type="match status" value="1"/>
</dbReference>
<evidence type="ECO:0000259" key="2">
    <source>
        <dbReference type="Pfam" id="PF13660"/>
    </source>
</evidence>
<dbReference type="PANTHER" id="PTHR12227">
    <property type="entry name" value="GLYCERATE KINASE"/>
    <property type="match status" value="1"/>
</dbReference>
<proteinExistence type="predicted"/>
<dbReference type="Gene3D" id="3.40.1480.10">
    <property type="entry name" value="MOFRL domain"/>
    <property type="match status" value="1"/>
</dbReference>
<dbReference type="Gene3D" id="3.40.50.10180">
    <property type="entry name" value="Glycerate kinase, MOFRL-like N-terminal domain"/>
    <property type="match status" value="1"/>
</dbReference>
<gene>
    <name evidence="3" type="ORF">A2531_04625</name>
</gene>
<feature type="domain" description="MOFRL-associated" evidence="2">
    <location>
        <begin position="18"/>
        <end position="288"/>
    </location>
</feature>
<dbReference type="InterPro" id="IPR038614">
    <property type="entry name" value="GK_N_sf"/>
</dbReference>
<name>A0A1F5TMN5_9BACT</name>
<evidence type="ECO:0000259" key="1">
    <source>
        <dbReference type="Pfam" id="PF05161"/>
    </source>
</evidence>
<dbReference type="InterPro" id="IPR039760">
    <property type="entry name" value="MOFRL_protein"/>
</dbReference>
<dbReference type="AlphaFoldDB" id="A0A1F5TMN5"/>
<dbReference type="InterPro" id="IPR025286">
    <property type="entry name" value="MOFRL_assoc_dom"/>
</dbReference>
<dbReference type="Proteomes" id="UP000177579">
    <property type="component" value="Unassembled WGS sequence"/>
</dbReference>
<organism evidence="3 4">
    <name type="scientific">Candidatus Falkowbacteria bacterium RIFOXYD2_FULL_34_120</name>
    <dbReference type="NCBI Taxonomy" id="1798007"/>
    <lineage>
        <taxon>Bacteria</taxon>
        <taxon>Candidatus Falkowiibacteriota</taxon>
    </lineage>
</organism>
<reference evidence="3 4" key="1">
    <citation type="journal article" date="2016" name="Nat. Commun.">
        <title>Thousands of microbial genomes shed light on interconnected biogeochemical processes in an aquifer system.</title>
        <authorList>
            <person name="Anantharaman K."/>
            <person name="Brown C.T."/>
            <person name="Hug L.A."/>
            <person name="Sharon I."/>
            <person name="Castelle C.J."/>
            <person name="Probst A.J."/>
            <person name="Thomas B.C."/>
            <person name="Singh A."/>
            <person name="Wilkins M.J."/>
            <person name="Karaoz U."/>
            <person name="Brodie E.L."/>
            <person name="Williams K.H."/>
            <person name="Hubbard S.S."/>
            <person name="Banfield J.F."/>
        </authorList>
    </citation>
    <scope>NUCLEOTIDE SEQUENCE [LARGE SCALE GENOMIC DNA]</scope>
</reference>
<evidence type="ECO:0000313" key="4">
    <source>
        <dbReference type="Proteomes" id="UP000177579"/>
    </source>
</evidence>
<sequence>MIKNYQELACTEDRKKILDIFIAGIKAADPAKIMKSEVRYNKKVNSLTVHNQHFNLFSGRIFVVGGGKAGGKMAEALEDILGEKEIEAGIINDIEVSKEYGRMQLVIDYIQRFWNFLKCFVLGVNCDWRYKTRKIKIIRAGHPIPDNKGVRGVNMMMELKERYKINKKDTVICLISGGASALMPLPVEKISLSDKQKTTEILLDSGADIKEVNTVRKHLSRVKGGQLAQHFYPARIISLIISDVSDNDISVIASGPTAMDTTTFKDVEIIIEKYGLHDKLPKNVKEYLVRGAKSKEPDTPKVLKNINNFIIGDNGIILGKMAEIAKSLGLNPIIASFNQEGDTSWAAKERADEVLNNKYSGYDIVIVGGETTIKLPENHGLGGRNQHYAAITMATMPENRKWAMLAASTDGSDFIPGVAGALIDNESMSETRKKDLDIDLYLHNYNTNRFFEKLKKSLINMENTGTNVGDIVIYLLK</sequence>
<evidence type="ECO:0000313" key="3">
    <source>
        <dbReference type="EMBL" id="OGF40210.1"/>
    </source>
</evidence>
<dbReference type="InterPro" id="IPR037035">
    <property type="entry name" value="GK-like_C_sf"/>
</dbReference>